<proteinExistence type="predicted"/>
<organism evidence="4 5">
    <name type="scientific">Tilletia caries</name>
    <name type="common">wheat bunt fungus</name>
    <dbReference type="NCBI Taxonomy" id="13290"/>
    <lineage>
        <taxon>Eukaryota</taxon>
        <taxon>Fungi</taxon>
        <taxon>Dikarya</taxon>
        <taxon>Basidiomycota</taxon>
        <taxon>Ustilaginomycotina</taxon>
        <taxon>Exobasidiomycetes</taxon>
        <taxon>Tilletiales</taxon>
        <taxon>Tilletiaceae</taxon>
        <taxon>Tilletia</taxon>
    </lineage>
</organism>
<feature type="non-terminal residue" evidence="4">
    <location>
        <position position="1"/>
    </location>
</feature>
<feature type="compositionally biased region" description="Basic and acidic residues" evidence="1">
    <location>
        <begin position="182"/>
        <end position="204"/>
    </location>
</feature>
<evidence type="ECO:0000256" key="1">
    <source>
        <dbReference type="SAM" id="MobiDB-lite"/>
    </source>
</evidence>
<accession>A0A8T8SQT1</accession>
<evidence type="ECO:0000256" key="3">
    <source>
        <dbReference type="SAM" id="SignalP"/>
    </source>
</evidence>
<dbReference type="AlphaFoldDB" id="A0A8T8SQT1"/>
<protein>
    <recommendedName>
        <fullName evidence="6">Secreted protein</fullName>
    </recommendedName>
</protein>
<keyword evidence="2" id="KW-0812">Transmembrane</keyword>
<name>A0A8T8SQT1_9BASI</name>
<evidence type="ECO:0000256" key="2">
    <source>
        <dbReference type="SAM" id="Phobius"/>
    </source>
</evidence>
<comment type="caution">
    <text evidence="4">The sequence shown here is derived from an EMBL/GenBank/DDBJ whole genome shotgun (WGS) entry which is preliminary data.</text>
</comment>
<reference evidence="4" key="2">
    <citation type="journal article" date="2019" name="IMA Fungus">
        <title>Genome sequencing and comparison of five Tilletia species to identify candidate genes for the detection of regulated species infecting wheat.</title>
        <authorList>
            <person name="Nguyen H.D.T."/>
            <person name="Sultana T."/>
            <person name="Kesanakurti P."/>
            <person name="Hambleton S."/>
        </authorList>
    </citation>
    <scope>NUCLEOTIDE SEQUENCE</scope>
    <source>
        <strain evidence="4">DAOMC 238032</strain>
    </source>
</reference>
<feature type="region of interest" description="Disordered" evidence="1">
    <location>
        <begin position="17"/>
        <end position="46"/>
    </location>
</feature>
<feature type="signal peptide" evidence="3">
    <location>
        <begin position="1"/>
        <end position="19"/>
    </location>
</feature>
<feature type="region of interest" description="Disordered" evidence="1">
    <location>
        <begin position="177"/>
        <end position="212"/>
    </location>
</feature>
<dbReference type="Proteomes" id="UP000077671">
    <property type="component" value="Unassembled WGS sequence"/>
</dbReference>
<evidence type="ECO:0008006" key="6">
    <source>
        <dbReference type="Google" id="ProtNLM"/>
    </source>
</evidence>
<keyword evidence="2" id="KW-1133">Transmembrane helix</keyword>
<reference evidence="4" key="1">
    <citation type="submission" date="2016-04" db="EMBL/GenBank/DDBJ databases">
        <authorList>
            <person name="Nguyen H.D."/>
            <person name="Kesanakurti P."/>
            <person name="Cullis J."/>
            <person name="Levesque C.A."/>
            <person name="Hambleton S."/>
        </authorList>
    </citation>
    <scope>NUCLEOTIDE SEQUENCE</scope>
    <source>
        <strain evidence="4">DAOMC 238032</strain>
    </source>
</reference>
<keyword evidence="3" id="KW-0732">Signal</keyword>
<sequence>AALILLSLVSALCLPDATHQPPRTSPTNGRRSVATTTPGADTHRDPVRREAADSINSAKAIALNVGSRKEVDISSVKRNAMDYANIGISVVLVGAVIYAFGYGIYASVTEHSPPKHPKNRRSNCVEEAPYSNKHSGAVQANRRRSSAATPGDRNTLLFPMQVRYDEHFDSKDAIRMVMRTHSKAEDKKNDKSEPHAPQGRRDVGTQRLGSAL</sequence>
<evidence type="ECO:0000313" key="5">
    <source>
        <dbReference type="Proteomes" id="UP000077671"/>
    </source>
</evidence>
<dbReference type="EMBL" id="LWDD02001798">
    <property type="protein sequence ID" value="KAE8245150.1"/>
    <property type="molecule type" value="Genomic_DNA"/>
</dbReference>
<feature type="region of interest" description="Disordered" evidence="1">
    <location>
        <begin position="109"/>
        <end position="154"/>
    </location>
</feature>
<gene>
    <name evidence="4" type="ORF">A4X03_0g7494</name>
</gene>
<feature type="compositionally biased region" description="Polar residues" evidence="1">
    <location>
        <begin position="21"/>
        <end position="39"/>
    </location>
</feature>
<feature type="transmembrane region" description="Helical" evidence="2">
    <location>
        <begin position="86"/>
        <end position="108"/>
    </location>
</feature>
<keyword evidence="2" id="KW-0472">Membrane</keyword>
<feature type="chain" id="PRO_5035801643" description="Secreted protein" evidence="3">
    <location>
        <begin position="20"/>
        <end position="212"/>
    </location>
</feature>
<evidence type="ECO:0000313" key="4">
    <source>
        <dbReference type="EMBL" id="KAE8245150.1"/>
    </source>
</evidence>